<dbReference type="PANTHER" id="PTHR43796">
    <property type="entry name" value="CARBOXYNORSPERMIDINE SYNTHASE"/>
    <property type="match status" value="1"/>
</dbReference>
<feature type="domain" description="Saccharopine dehydrogenase NADP binding" evidence="1">
    <location>
        <begin position="3"/>
        <end position="146"/>
    </location>
</feature>
<dbReference type="Proteomes" id="UP000832097">
    <property type="component" value="Chromosome"/>
</dbReference>
<keyword evidence="4" id="KW-1185">Reference proteome</keyword>
<dbReference type="InterPro" id="IPR005097">
    <property type="entry name" value="Sacchrp_dh_NADP-bd"/>
</dbReference>
<dbReference type="Gene3D" id="3.40.50.720">
    <property type="entry name" value="NAD(P)-binding Rossmann-like Domain"/>
    <property type="match status" value="1"/>
</dbReference>
<gene>
    <name evidence="3" type="ORF">MTO99_00175</name>
</gene>
<dbReference type="InterPro" id="IPR036291">
    <property type="entry name" value="NAD(P)-bd_dom_sf"/>
</dbReference>
<protein>
    <submittedName>
        <fullName evidence="3">Saccharopine dehydrogenase NADP-binding domain-containing protein</fullName>
    </submittedName>
</protein>
<name>A0ABY4BYQ0_9MICO</name>
<accession>A0ABY4BYQ0</accession>
<dbReference type="SUPFAM" id="SSF51735">
    <property type="entry name" value="NAD(P)-binding Rossmann-fold domains"/>
    <property type="match status" value="1"/>
</dbReference>
<evidence type="ECO:0000259" key="1">
    <source>
        <dbReference type="Pfam" id="PF03435"/>
    </source>
</evidence>
<sequence length="429" mass="46283">MRILLIGAGGVGDAIAKIAARRDFFELLVVSDYDESRAQRTVDWIRARHGETVAARFATAQVDASDPDRVADLAREHAATHVMNAVEPKFVPSVFAGALAAGCDYLDMAMSLSEPHPTDPYAQTGVKLGDDQFAQAGDWEQAGRLALVGMGVEPGLSDVFARYAADHLFAEIDELGTRDGANLVVRDEAGNEIFAPSFSIWTTIEECLNPPVIWEADAGWYTTPPFSEPEVFEFPEGIGPVECVNVEHEEVLLMPRWVDAKRVTFKYGLGEEFIGVLRTLHLLGLDSTAPVRVRGAAAAVSGPVEVAPRDVVAAALPDPATIGPRMTGKTCAGLWVTGTGVDGAPREVYLYHVSDNEWTMREYDTQCVVWQTALNPVVALELLAAGTWAGRGVLGPEAFDAQPFLELMARPESDGGYGQAWGLEDRLAA</sequence>
<evidence type="ECO:0000313" key="4">
    <source>
        <dbReference type="Proteomes" id="UP000832097"/>
    </source>
</evidence>
<feature type="domain" description="Saccharopine dehydrogenase-like C-terminal" evidence="2">
    <location>
        <begin position="151"/>
        <end position="409"/>
    </location>
</feature>
<dbReference type="EMBL" id="CP094528">
    <property type="protein sequence ID" value="UOE44254.1"/>
    <property type="molecule type" value="Genomic_DNA"/>
</dbReference>
<reference evidence="3 4" key="1">
    <citation type="submission" date="2022-03" db="EMBL/GenBank/DDBJ databases">
        <title>Mucilaginibacter sp. isolated from the gut of Protaetia brevitarsis seulensis larvae.</title>
        <authorList>
            <person name="Won M."/>
            <person name="Kim S.-J."/>
            <person name="Kwon S.-W."/>
        </authorList>
    </citation>
    <scope>NUCLEOTIDE SEQUENCE [LARGE SCALE GENOMIC DNA]</scope>
    <source>
        <strain evidence="3 4">CFWR-12</strain>
    </source>
</reference>
<evidence type="ECO:0000259" key="2">
    <source>
        <dbReference type="Pfam" id="PF16653"/>
    </source>
</evidence>
<dbReference type="Pfam" id="PF03435">
    <property type="entry name" value="Sacchrp_dh_NADP"/>
    <property type="match status" value="1"/>
</dbReference>
<dbReference type="InterPro" id="IPR032095">
    <property type="entry name" value="Sacchrp_dh-like_C"/>
</dbReference>
<dbReference type="Gene3D" id="3.30.360.10">
    <property type="entry name" value="Dihydrodipicolinate Reductase, domain 2"/>
    <property type="match status" value="1"/>
</dbReference>
<dbReference type="Pfam" id="PF16653">
    <property type="entry name" value="Sacchrp_dh_C"/>
    <property type="match status" value="1"/>
</dbReference>
<organism evidence="3 4">
    <name type="scientific">Agromyces larvae</name>
    <dbReference type="NCBI Taxonomy" id="2929802"/>
    <lineage>
        <taxon>Bacteria</taxon>
        <taxon>Bacillati</taxon>
        <taxon>Actinomycetota</taxon>
        <taxon>Actinomycetes</taxon>
        <taxon>Micrococcales</taxon>
        <taxon>Microbacteriaceae</taxon>
        <taxon>Agromyces</taxon>
    </lineage>
</organism>
<proteinExistence type="predicted"/>
<dbReference type="PANTHER" id="PTHR43796:SF2">
    <property type="entry name" value="CARBOXYNORSPERMIDINE SYNTHASE"/>
    <property type="match status" value="1"/>
</dbReference>
<dbReference type="RefSeq" id="WP_243555907.1">
    <property type="nucleotide sequence ID" value="NZ_CP094528.1"/>
</dbReference>
<evidence type="ECO:0000313" key="3">
    <source>
        <dbReference type="EMBL" id="UOE44254.1"/>
    </source>
</evidence>